<organism evidence="4">
    <name type="scientific">Minutocellus polymorphus</name>
    <dbReference type="NCBI Taxonomy" id="265543"/>
    <lineage>
        <taxon>Eukaryota</taxon>
        <taxon>Sar</taxon>
        <taxon>Stramenopiles</taxon>
        <taxon>Ochrophyta</taxon>
        <taxon>Bacillariophyta</taxon>
        <taxon>Mediophyceae</taxon>
        <taxon>Cymatosirophycidae</taxon>
        <taxon>Cymatosirales</taxon>
        <taxon>Cymatosiraceae</taxon>
        <taxon>Minutocellus</taxon>
    </lineage>
</organism>
<proteinExistence type="inferred from homology"/>
<dbReference type="GO" id="GO:0046872">
    <property type="term" value="F:metal ion binding"/>
    <property type="evidence" value="ECO:0007669"/>
    <property type="project" value="UniProtKB-KW"/>
</dbReference>
<evidence type="ECO:0000256" key="1">
    <source>
        <dbReference type="ARBA" id="ARBA00010211"/>
    </source>
</evidence>
<comment type="similarity">
    <text evidence="1">Belongs to the FAH family.</text>
</comment>
<dbReference type="InterPro" id="IPR036663">
    <property type="entry name" value="Fumarylacetoacetase_C_sf"/>
</dbReference>
<feature type="domain" description="Fumarylacetoacetase-like C-terminal" evidence="3">
    <location>
        <begin position="94"/>
        <end position="305"/>
    </location>
</feature>
<protein>
    <recommendedName>
        <fullName evidence="3">Fumarylacetoacetase-like C-terminal domain-containing protein</fullName>
    </recommendedName>
</protein>
<dbReference type="SUPFAM" id="SSF56529">
    <property type="entry name" value="FAH"/>
    <property type="match status" value="1"/>
</dbReference>
<dbReference type="InterPro" id="IPR051121">
    <property type="entry name" value="FAH"/>
</dbReference>
<evidence type="ECO:0000259" key="3">
    <source>
        <dbReference type="Pfam" id="PF01557"/>
    </source>
</evidence>
<dbReference type="InterPro" id="IPR011234">
    <property type="entry name" value="Fumarylacetoacetase-like_C"/>
</dbReference>
<evidence type="ECO:0000313" key="4">
    <source>
        <dbReference type="EMBL" id="CAD8362195.1"/>
    </source>
</evidence>
<sequence>MVRLASIIPNRPSGVPGTDDDLILVAELPANQGYVRLTSIGAENSRDFLALGSNGVEKASALLASPEAQPGGSLHVAPTDCLLCPPIDGSLVGKFICIGLNYRDHCKESGMPVPEEPVVFSKFASSIIGPGTEIVLDESLTQKLDYEVELGVVIGAKVPRHTKESDAMKFVGGYTVVHDVSARDWQLEKNGGQWLLGKCIDGYAPIGPVIVTKDEILVSNVHNLGIRCRINGHTLQNSSTSQMVFKCDALIAFLSRFMTLMPGDIIATGTPPGVGLGRNPPLWLKHGDVVECEIDRIGTLSNPVVSASKTV</sequence>
<dbReference type="Gene3D" id="3.90.850.10">
    <property type="entry name" value="Fumarylacetoacetase-like, C-terminal domain"/>
    <property type="match status" value="1"/>
</dbReference>
<dbReference type="EMBL" id="HBEJ01003073">
    <property type="protein sequence ID" value="CAD8362195.1"/>
    <property type="molecule type" value="Transcribed_RNA"/>
</dbReference>
<dbReference type="Pfam" id="PF01557">
    <property type="entry name" value="FAA_hydrolase"/>
    <property type="match status" value="1"/>
</dbReference>
<name>A0A7S0FIR3_9STRA</name>
<dbReference type="AlphaFoldDB" id="A0A7S0FIR3"/>
<dbReference type="PANTHER" id="PTHR42796">
    <property type="entry name" value="FUMARYLACETOACETATE HYDROLASE DOMAIN-CONTAINING PROTEIN 2A-RELATED"/>
    <property type="match status" value="1"/>
</dbReference>
<evidence type="ECO:0000256" key="2">
    <source>
        <dbReference type="ARBA" id="ARBA00022723"/>
    </source>
</evidence>
<dbReference type="FunFam" id="3.90.850.10:FF:000002">
    <property type="entry name" value="2-hydroxyhepta-2,4-diene-1,7-dioate isomerase"/>
    <property type="match status" value="1"/>
</dbReference>
<keyword evidence="2" id="KW-0479">Metal-binding</keyword>
<gene>
    <name evidence="4" type="ORF">MPOL1434_LOCUS1819</name>
</gene>
<dbReference type="PANTHER" id="PTHR42796:SF4">
    <property type="entry name" value="FUMARYLACETOACETATE HYDROLASE DOMAIN-CONTAINING PROTEIN 2A"/>
    <property type="match status" value="1"/>
</dbReference>
<dbReference type="GO" id="GO:0006107">
    <property type="term" value="P:oxaloacetate metabolic process"/>
    <property type="evidence" value="ECO:0007669"/>
    <property type="project" value="UniProtKB-ARBA"/>
</dbReference>
<dbReference type="GO" id="GO:0050163">
    <property type="term" value="F:oxaloacetate tautomerase activity"/>
    <property type="evidence" value="ECO:0007669"/>
    <property type="project" value="UniProtKB-ARBA"/>
</dbReference>
<accession>A0A7S0FIR3</accession>
<reference evidence="4" key="1">
    <citation type="submission" date="2021-01" db="EMBL/GenBank/DDBJ databases">
        <authorList>
            <person name="Corre E."/>
            <person name="Pelletier E."/>
            <person name="Niang G."/>
            <person name="Scheremetjew M."/>
            <person name="Finn R."/>
            <person name="Kale V."/>
            <person name="Holt S."/>
            <person name="Cochrane G."/>
            <person name="Meng A."/>
            <person name="Brown T."/>
            <person name="Cohen L."/>
        </authorList>
    </citation>
    <scope>NUCLEOTIDE SEQUENCE</scope>
    <source>
        <strain evidence="4">CCMP3303</strain>
    </source>
</reference>